<proteinExistence type="predicted"/>
<keyword evidence="1" id="KW-0472">Membrane</keyword>
<keyword evidence="1" id="KW-1133">Transmembrane helix</keyword>
<dbReference type="HOGENOM" id="CLU_972545_0_0_5"/>
<dbReference type="eggNOG" id="COG1360">
    <property type="taxonomic scope" value="Bacteria"/>
</dbReference>
<dbReference type="EMBL" id="CP000471">
    <property type="protein sequence ID" value="ABK44747.1"/>
    <property type="molecule type" value="Genomic_DNA"/>
</dbReference>
<name>A0L9V4_MAGMM</name>
<organism evidence="2 3">
    <name type="scientific">Magnetococcus marinus (strain ATCC BAA-1437 / JCM 17883 / MC-1)</name>
    <dbReference type="NCBI Taxonomy" id="156889"/>
    <lineage>
        <taxon>Bacteria</taxon>
        <taxon>Pseudomonadati</taxon>
        <taxon>Pseudomonadota</taxon>
        <taxon>Magnetococcia</taxon>
        <taxon>Magnetococcales</taxon>
        <taxon>Magnetococcaceae</taxon>
        <taxon>Magnetococcus</taxon>
    </lineage>
</organism>
<sequence precursor="true">MRAYEKGFLFIVVELMALVLVLGVSLFLILDLEQVSRAVAKQPQPTVTVATQVEPLPQTVEPLPQALEPSAQPAVAPSAPMSCPELPAPVVKVEQVYVEDPARLSLQDLLSRLSKELTAEGVAHHVDELGGALFLPDLFLFDAGRINVGAEKQALLGKLVGVLKKVLPCFTIDAPGLSCAGEPGKVLLEGVYVEGHSPQSDIDQPRFNGNWNVAMKRGFSLFESLLKKDRLLNGLRGAQGHSLFKVAGVASNFDVRSDGRRVELRFVMQQAVALENRENHVQPQNP</sequence>
<dbReference type="STRING" id="156889.Mmc1_2246"/>
<dbReference type="Gene3D" id="3.30.1330.60">
    <property type="entry name" value="OmpA-like domain"/>
    <property type="match status" value="1"/>
</dbReference>
<evidence type="ECO:0000313" key="2">
    <source>
        <dbReference type="EMBL" id="ABK44747.1"/>
    </source>
</evidence>
<accession>A0L9V4</accession>
<gene>
    <name evidence="2" type="ordered locus">Mmc1_2246</name>
</gene>
<reference evidence="3" key="1">
    <citation type="journal article" date="2009" name="Appl. Environ. Microbiol.">
        <title>Complete genome sequence of the chemolithoautotrophic marine magnetotactic coccus strain MC-1.</title>
        <authorList>
            <person name="Schubbe S."/>
            <person name="Williams T.J."/>
            <person name="Xie G."/>
            <person name="Kiss H.E."/>
            <person name="Brettin T.S."/>
            <person name="Martinez D."/>
            <person name="Ross C.A."/>
            <person name="Schuler D."/>
            <person name="Cox B.L."/>
            <person name="Nealson K.H."/>
            <person name="Bazylinski D.A."/>
        </authorList>
    </citation>
    <scope>NUCLEOTIDE SEQUENCE [LARGE SCALE GENOMIC DNA]</scope>
    <source>
        <strain evidence="3">ATCC BAA-1437 / JCM 17883 / MC-1</strain>
    </source>
</reference>
<dbReference type="Proteomes" id="UP000002586">
    <property type="component" value="Chromosome"/>
</dbReference>
<feature type="transmembrane region" description="Helical" evidence="1">
    <location>
        <begin position="7"/>
        <end position="30"/>
    </location>
</feature>
<keyword evidence="1" id="KW-0812">Transmembrane</keyword>
<dbReference type="RefSeq" id="WP_011713868.1">
    <property type="nucleotide sequence ID" value="NC_008576.1"/>
</dbReference>
<evidence type="ECO:0000313" key="3">
    <source>
        <dbReference type="Proteomes" id="UP000002586"/>
    </source>
</evidence>
<dbReference type="KEGG" id="mgm:Mmc1_2246"/>
<keyword evidence="3" id="KW-1185">Reference proteome</keyword>
<dbReference type="AlphaFoldDB" id="A0L9V4"/>
<reference evidence="2 3" key="2">
    <citation type="journal article" date="2012" name="Int. J. Syst. Evol. Microbiol.">
        <title>Magnetococcus marinus gen. nov., sp. nov., a marine, magnetotactic bacterium that represents a novel lineage (Magnetococcaceae fam. nov.; Magnetococcales ord. nov.) at the base of the Alphaproteobacteria.</title>
        <authorList>
            <person name="Bazylinski D.A."/>
            <person name="Williams T.J."/>
            <person name="Lefevre C.T."/>
            <person name="Berg R.J."/>
            <person name="Zhang C.L."/>
            <person name="Bowser S.S."/>
            <person name="Dean A.J."/>
            <person name="Beveridge T.J."/>
        </authorList>
    </citation>
    <scope>NUCLEOTIDE SEQUENCE [LARGE SCALE GENOMIC DNA]</scope>
    <source>
        <strain evidence="3">ATCC BAA-1437 / JCM 17883 / MC-1</strain>
    </source>
</reference>
<protein>
    <submittedName>
        <fullName evidence="2">Uncharacterized protein</fullName>
    </submittedName>
</protein>
<evidence type="ECO:0000256" key="1">
    <source>
        <dbReference type="SAM" id="Phobius"/>
    </source>
</evidence>
<dbReference type="InterPro" id="IPR036737">
    <property type="entry name" value="OmpA-like_sf"/>
</dbReference>